<accession>A0AA35SU62</accession>
<comment type="caution">
    <text evidence="13">The sequence shown here is derived from an EMBL/GenBank/DDBJ whole genome shotgun (WGS) entry which is preliminary data.</text>
</comment>
<evidence type="ECO:0000256" key="4">
    <source>
        <dbReference type="ARBA" id="ARBA00022723"/>
    </source>
</evidence>
<keyword evidence="9 11" id="KW-0238">DNA-binding</keyword>
<dbReference type="GO" id="GO:0005524">
    <property type="term" value="F:ATP binding"/>
    <property type="evidence" value="ECO:0007669"/>
    <property type="project" value="UniProtKB-UniRule"/>
</dbReference>
<dbReference type="Pfam" id="PF02518">
    <property type="entry name" value="HATPase_c"/>
    <property type="match status" value="1"/>
</dbReference>
<comment type="similarity">
    <text evidence="3">Belongs to the type II topoisomerase GyrB family.</text>
</comment>
<sequence length="611" mass="67889">MYIGSTGPTGLHHLIKELVDNSIDEITAGFGSVVEIILHADGSATVSDQGRGIPVGRHASGVSALQVVMTTLHAGGKFDGRASSGYKTAGGLHGVGASIVNALSEWIHVQVRQNGKVHQQKYARGIPLTKVEVVGVSEKTGTTTTFMPDSEVFETIYFSHDVLAERLREFAFLNRDERRTEDGKERETRVFQYAGGISSFVQYHNQNKEVLHKDPIYIEGIRDDVTVEIALQFNTGYSENLFSYANNVRTPEGGFHESGFKSAFTRTFNAYARSYDLLKNTKITLSGEDIREGMTAVISVKVPEPQFEGQTKQKLGNTEVEGIVQALVNEKLKAYLEENPNIAKKVIQKSIQAAQARDAARRAREVIRRKGILDSASMPGKLADCSERDPALCEAFLVEGDSAGGTAKQGRDRRFQAILPLKGKGINVAKARLDKILKNDQIIDIVTMLGTGIGQEDFTLEKLRYNKVIIMADADVDGAHIRTLLLTFFFRQMPQLVLEGHLYIAQPPLYQIRKGRRARYLQNDEQMNDYLLEASMESAKLTNSRGLAEMNADQLKDTTMNRESRILLQVKMEDAVEADRMFTLLMGDDVDPRRVFIEKYGSQVNLDLYGA</sequence>
<dbReference type="PANTHER" id="PTHR45866:SF1">
    <property type="entry name" value="DNA GYRASE SUBUNIT B, MITOCHONDRIAL"/>
    <property type="match status" value="1"/>
</dbReference>
<name>A0AA35SU62_GEOBA</name>
<dbReference type="InterPro" id="IPR013759">
    <property type="entry name" value="Topo_IIA_B_C"/>
</dbReference>
<dbReference type="EMBL" id="CASHTH010002825">
    <property type="protein sequence ID" value="CAI8035759.1"/>
    <property type="molecule type" value="Genomic_DNA"/>
</dbReference>
<dbReference type="InterPro" id="IPR018522">
    <property type="entry name" value="TopoIIA_CS"/>
</dbReference>
<dbReference type="SMART" id="SM00433">
    <property type="entry name" value="TOP2c"/>
    <property type="match status" value="1"/>
</dbReference>
<dbReference type="SUPFAM" id="SSF54211">
    <property type="entry name" value="Ribosomal protein S5 domain 2-like"/>
    <property type="match status" value="1"/>
</dbReference>
<protein>
    <recommendedName>
        <fullName evidence="11">DNA topoisomerase 2</fullName>
        <ecNumber evidence="11">5.6.2.2</ecNumber>
    </recommendedName>
</protein>
<keyword evidence="5 11" id="KW-0547">Nucleotide-binding</keyword>
<evidence type="ECO:0000256" key="3">
    <source>
        <dbReference type="ARBA" id="ARBA00010708"/>
    </source>
</evidence>
<comment type="subunit">
    <text evidence="11">Homodimer.</text>
</comment>
<dbReference type="PROSITE" id="PS00177">
    <property type="entry name" value="TOPOISOMERASE_II"/>
    <property type="match status" value="1"/>
</dbReference>
<dbReference type="Proteomes" id="UP001174909">
    <property type="component" value="Unassembled WGS sequence"/>
</dbReference>
<dbReference type="Pfam" id="PF00986">
    <property type="entry name" value="DNA_gyraseB_C"/>
    <property type="match status" value="1"/>
</dbReference>
<dbReference type="SMART" id="SM00387">
    <property type="entry name" value="HATPase_c"/>
    <property type="match status" value="1"/>
</dbReference>
<dbReference type="NCBIfam" id="NF004189">
    <property type="entry name" value="PRK05644.1"/>
    <property type="match status" value="1"/>
</dbReference>
<keyword evidence="4" id="KW-0479">Metal-binding</keyword>
<dbReference type="Gene3D" id="3.30.230.10">
    <property type="match status" value="1"/>
</dbReference>
<dbReference type="InterPro" id="IPR014721">
    <property type="entry name" value="Ribsml_uS5_D2-typ_fold_subgr"/>
</dbReference>
<dbReference type="SUPFAM" id="SSF56719">
    <property type="entry name" value="Type II DNA topoisomerase"/>
    <property type="match status" value="1"/>
</dbReference>
<dbReference type="EC" id="5.6.2.2" evidence="11"/>
<evidence type="ECO:0000256" key="9">
    <source>
        <dbReference type="ARBA" id="ARBA00023125"/>
    </source>
</evidence>
<keyword evidence="6 11" id="KW-0067">ATP-binding</keyword>
<evidence type="ECO:0000313" key="13">
    <source>
        <dbReference type="EMBL" id="CAI8035759.1"/>
    </source>
</evidence>
<evidence type="ECO:0000313" key="14">
    <source>
        <dbReference type="Proteomes" id="UP001174909"/>
    </source>
</evidence>
<dbReference type="InterPro" id="IPR013506">
    <property type="entry name" value="Topo_IIA_bsu_dom2"/>
</dbReference>
<dbReference type="InterPro" id="IPR013760">
    <property type="entry name" value="Topo_IIA-like_dom_sf"/>
</dbReference>
<dbReference type="AlphaFoldDB" id="A0AA35SU62"/>
<dbReference type="Gene3D" id="3.30.565.10">
    <property type="entry name" value="Histidine kinase-like ATPase, C-terminal domain"/>
    <property type="match status" value="1"/>
</dbReference>
<dbReference type="PRINTS" id="PR01159">
    <property type="entry name" value="DNAGYRASEB"/>
</dbReference>
<evidence type="ECO:0000256" key="7">
    <source>
        <dbReference type="ARBA" id="ARBA00022842"/>
    </source>
</evidence>
<comment type="catalytic activity">
    <reaction evidence="1 11">
        <text>ATP-dependent breakage, passage and rejoining of double-stranded DNA.</text>
        <dbReference type="EC" id="5.6.2.2"/>
    </reaction>
</comment>
<dbReference type="FunFam" id="3.30.230.10:FF:000005">
    <property type="entry name" value="DNA gyrase subunit B"/>
    <property type="match status" value="1"/>
</dbReference>
<gene>
    <name evidence="13" type="ORF">GBAR_LOCUS20057</name>
</gene>
<evidence type="ECO:0000256" key="5">
    <source>
        <dbReference type="ARBA" id="ARBA00022741"/>
    </source>
</evidence>
<evidence type="ECO:0000256" key="2">
    <source>
        <dbReference type="ARBA" id="ARBA00001946"/>
    </source>
</evidence>
<dbReference type="NCBIfam" id="NF011501">
    <property type="entry name" value="PRK14939.1"/>
    <property type="match status" value="1"/>
</dbReference>
<dbReference type="InterPro" id="IPR020568">
    <property type="entry name" value="Ribosomal_Su5_D2-typ_SF"/>
</dbReference>
<reference evidence="13" key="1">
    <citation type="submission" date="2023-03" db="EMBL/GenBank/DDBJ databases">
        <authorList>
            <person name="Steffen K."/>
            <person name="Cardenas P."/>
        </authorList>
    </citation>
    <scope>NUCLEOTIDE SEQUENCE</scope>
</reference>
<dbReference type="InterPro" id="IPR000565">
    <property type="entry name" value="Topo_IIA_B"/>
</dbReference>
<comment type="function">
    <text evidence="11">Control of topological states of DNA by transient breakage and subsequent rejoining of DNA strands. Topoisomerase II makes double-strand breaks.</text>
</comment>
<keyword evidence="7" id="KW-0460">Magnesium</keyword>
<evidence type="ECO:0000256" key="6">
    <source>
        <dbReference type="ARBA" id="ARBA00022840"/>
    </source>
</evidence>
<dbReference type="CDD" id="cd00822">
    <property type="entry name" value="TopoII_Trans_DNA_gyrase"/>
    <property type="match status" value="1"/>
</dbReference>
<dbReference type="InterPro" id="IPR036890">
    <property type="entry name" value="HATPase_C_sf"/>
</dbReference>
<dbReference type="PANTHER" id="PTHR45866">
    <property type="entry name" value="DNA GYRASE/TOPOISOMERASE SUBUNIT B"/>
    <property type="match status" value="1"/>
</dbReference>
<dbReference type="CDD" id="cd16928">
    <property type="entry name" value="HATPase_GyrB-like"/>
    <property type="match status" value="1"/>
</dbReference>
<dbReference type="InterPro" id="IPR003594">
    <property type="entry name" value="HATPase_dom"/>
</dbReference>
<feature type="domain" description="Toprim" evidence="12">
    <location>
        <begin position="393"/>
        <end position="508"/>
    </location>
</feature>
<dbReference type="GO" id="GO:0046872">
    <property type="term" value="F:metal ion binding"/>
    <property type="evidence" value="ECO:0007669"/>
    <property type="project" value="UniProtKB-KW"/>
</dbReference>
<evidence type="ECO:0000256" key="8">
    <source>
        <dbReference type="ARBA" id="ARBA00023029"/>
    </source>
</evidence>
<keyword evidence="10 11" id="KW-0413">Isomerase</keyword>
<evidence type="ECO:0000259" key="12">
    <source>
        <dbReference type="PROSITE" id="PS50880"/>
    </source>
</evidence>
<organism evidence="13 14">
    <name type="scientific">Geodia barretti</name>
    <name type="common">Barrett's horny sponge</name>
    <dbReference type="NCBI Taxonomy" id="519541"/>
    <lineage>
        <taxon>Eukaryota</taxon>
        <taxon>Metazoa</taxon>
        <taxon>Porifera</taxon>
        <taxon>Demospongiae</taxon>
        <taxon>Heteroscleromorpha</taxon>
        <taxon>Tetractinellida</taxon>
        <taxon>Astrophorina</taxon>
        <taxon>Geodiidae</taxon>
        <taxon>Geodia</taxon>
    </lineage>
</organism>
<dbReference type="PROSITE" id="PS50880">
    <property type="entry name" value="TOPRIM"/>
    <property type="match status" value="1"/>
</dbReference>
<dbReference type="CDD" id="cd03366">
    <property type="entry name" value="TOPRIM_TopoIIA_GyrB"/>
    <property type="match status" value="1"/>
</dbReference>
<keyword evidence="14" id="KW-1185">Reference proteome</keyword>
<comment type="similarity">
    <text evidence="11">Belongs to the type II topoisomerase family.</text>
</comment>
<evidence type="ECO:0000256" key="1">
    <source>
        <dbReference type="ARBA" id="ARBA00000185"/>
    </source>
</evidence>
<dbReference type="Pfam" id="PF01751">
    <property type="entry name" value="Toprim"/>
    <property type="match status" value="1"/>
</dbReference>
<comment type="cofactor">
    <cofactor evidence="2">
        <name>Mg(2+)</name>
        <dbReference type="ChEBI" id="CHEBI:18420"/>
    </cofactor>
</comment>
<dbReference type="Pfam" id="PF00204">
    <property type="entry name" value="DNA_gyraseB"/>
    <property type="match status" value="1"/>
</dbReference>
<dbReference type="GO" id="GO:0003677">
    <property type="term" value="F:DNA binding"/>
    <property type="evidence" value="ECO:0007669"/>
    <property type="project" value="UniProtKB-UniRule"/>
</dbReference>
<dbReference type="InterPro" id="IPR034160">
    <property type="entry name" value="TOPRIM_GyrB"/>
</dbReference>
<dbReference type="InterPro" id="IPR006171">
    <property type="entry name" value="TOPRIM_dom"/>
</dbReference>
<dbReference type="GO" id="GO:0003918">
    <property type="term" value="F:DNA topoisomerase type II (double strand cut, ATP-hydrolyzing) activity"/>
    <property type="evidence" value="ECO:0007669"/>
    <property type="project" value="UniProtKB-UniRule"/>
</dbReference>
<evidence type="ECO:0000256" key="11">
    <source>
        <dbReference type="RuleBase" id="RU362094"/>
    </source>
</evidence>
<proteinExistence type="inferred from homology"/>
<evidence type="ECO:0000256" key="10">
    <source>
        <dbReference type="ARBA" id="ARBA00023235"/>
    </source>
</evidence>
<dbReference type="PRINTS" id="PR00418">
    <property type="entry name" value="TPI2FAMILY"/>
</dbReference>
<dbReference type="InterPro" id="IPR002288">
    <property type="entry name" value="DNA_gyrase_B_C"/>
</dbReference>
<dbReference type="Gene3D" id="3.40.50.670">
    <property type="match status" value="1"/>
</dbReference>
<dbReference type="FunFam" id="3.40.50.670:FF:000001">
    <property type="entry name" value="DNA topoisomerase 2"/>
    <property type="match status" value="1"/>
</dbReference>
<dbReference type="SUPFAM" id="SSF55874">
    <property type="entry name" value="ATPase domain of HSP90 chaperone/DNA topoisomerase II/histidine kinase"/>
    <property type="match status" value="1"/>
</dbReference>
<dbReference type="InterPro" id="IPR001241">
    <property type="entry name" value="Topo_IIA"/>
</dbReference>
<keyword evidence="8 11" id="KW-0799">Topoisomerase</keyword>
<dbReference type="GO" id="GO:0006265">
    <property type="term" value="P:DNA topological change"/>
    <property type="evidence" value="ECO:0007669"/>
    <property type="project" value="UniProtKB-UniRule"/>
</dbReference>